<feature type="transmembrane region" description="Helical" evidence="2">
    <location>
        <begin position="176"/>
        <end position="196"/>
    </location>
</feature>
<protein>
    <submittedName>
        <fullName evidence="4">Helix-turn-helix domain-containing protein</fullName>
    </submittedName>
</protein>
<evidence type="ECO:0000259" key="3">
    <source>
        <dbReference type="PROSITE" id="PS50943"/>
    </source>
</evidence>
<dbReference type="Gene3D" id="1.10.260.40">
    <property type="entry name" value="lambda repressor-like DNA-binding domains"/>
    <property type="match status" value="1"/>
</dbReference>
<gene>
    <name evidence="4" type="ORF">ACFO3S_07475</name>
</gene>
<keyword evidence="2" id="KW-0812">Transmembrane</keyword>
<dbReference type="SUPFAM" id="SSF47413">
    <property type="entry name" value="lambda repressor-like DNA-binding domains"/>
    <property type="match status" value="1"/>
</dbReference>
<dbReference type="EMBL" id="JBHSEP010000004">
    <property type="protein sequence ID" value="MFC4598080.1"/>
    <property type="molecule type" value="Genomic_DNA"/>
</dbReference>
<dbReference type="PANTHER" id="PTHR46558">
    <property type="entry name" value="TRACRIPTIONAL REGULATORY PROTEIN-RELATED-RELATED"/>
    <property type="match status" value="1"/>
</dbReference>
<dbReference type="Proteomes" id="UP001596028">
    <property type="component" value="Unassembled WGS sequence"/>
</dbReference>
<dbReference type="PANTHER" id="PTHR46558:SF13">
    <property type="entry name" value="HTH-TYPE TRANSCRIPTIONAL REGULATOR IMMR"/>
    <property type="match status" value="1"/>
</dbReference>
<comment type="caution">
    <text evidence="4">The sequence shown here is derived from an EMBL/GenBank/DDBJ whole genome shotgun (WGS) entry which is preliminary data.</text>
</comment>
<feature type="domain" description="HTH cro/C1-type" evidence="3">
    <location>
        <begin position="7"/>
        <end position="61"/>
    </location>
</feature>
<keyword evidence="5" id="KW-1185">Reference proteome</keyword>
<dbReference type="PROSITE" id="PS50943">
    <property type="entry name" value="HTH_CROC1"/>
    <property type="match status" value="1"/>
</dbReference>
<keyword evidence="2" id="KW-0472">Membrane</keyword>
<proteinExistence type="predicted"/>
<name>A0ABV9F809_9BACL</name>
<feature type="transmembrane region" description="Helical" evidence="2">
    <location>
        <begin position="97"/>
        <end position="114"/>
    </location>
</feature>
<dbReference type="RefSeq" id="WP_378093963.1">
    <property type="nucleotide sequence ID" value="NZ_JBHSEP010000004.1"/>
</dbReference>
<keyword evidence="2" id="KW-1133">Transmembrane helix</keyword>
<feature type="transmembrane region" description="Helical" evidence="2">
    <location>
        <begin position="208"/>
        <end position="225"/>
    </location>
</feature>
<evidence type="ECO:0000256" key="1">
    <source>
        <dbReference type="ARBA" id="ARBA00023125"/>
    </source>
</evidence>
<sequence length="265" mass="29836">MTFSEKLLQLRKEKGYSQEVLAEKLGTTRQAVSKWENGQGFPETEKLLMIGNLFEVSIDYLLKESEVKGGVEERGYYVSQEMAEGYLSHQQKSTNRIASGVFLLILACLPYLMFRQEPVVYSFLIILLAAGGVITLISAILKDEERYHVLEKEALMLDQGYVKQLMERLNRLKSRYATVIIVGAGMVVVGGMAFLLERKGISEGALVPYYPVCVVLIAMGAYAIIRTSMLWSSYSLLIHNEKHINGRNNGFWRKVGKKLAKKLGP</sequence>
<keyword evidence="1" id="KW-0238">DNA-binding</keyword>
<evidence type="ECO:0000313" key="5">
    <source>
        <dbReference type="Proteomes" id="UP001596028"/>
    </source>
</evidence>
<dbReference type="InterPro" id="IPR010982">
    <property type="entry name" value="Lambda_DNA-bd_dom_sf"/>
</dbReference>
<dbReference type="InterPro" id="IPR001387">
    <property type="entry name" value="Cro/C1-type_HTH"/>
</dbReference>
<feature type="transmembrane region" description="Helical" evidence="2">
    <location>
        <begin position="120"/>
        <end position="141"/>
    </location>
</feature>
<accession>A0ABV9F809</accession>
<dbReference type="CDD" id="cd00093">
    <property type="entry name" value="HTH_XRE"/>
    <property type="match status" value="1"/>
</dbReference>
<dbReference type="Pfam" id="PF01381">
    <property type="entry name" value="HTH_3"/>
    <property type="match status" value="1"/>
</dbReference>
<evidence type="ECO:0000313" key="4">
    <source>
        <dbReference type="EMBL" id="MFC4598080.1"/>
    </source>
</evidence>
<evidence type="ECO:0000256" key="2">
    <source>
        <dbReference type="SAM" id="Phobius"/>
    </source>
</evidence>
<reference evidence="5" key="1">
    <citation type="journal article" date="2019" name="Int. J. Syst. Evol. Microbiol.">
        <title>The Global Catalogue of Microorganisms (GCM) 10K type strain sequencing project: providing services to taxonomists for standard genome sequencing and annotation.</title>
        <authorList>
            <consortium name="The Broad Institute Genomics Platform"/>
            <consortium name="The Broad Institute Genome Sequencing Center for Infectious Disease"/>
            <person name="Wu L."/>
            <person name="Ma J."/>
        </authorList>
    </citation>
    <scope>NUCLEOTIDE SEQUENCE [LARGE SCALE GENOMIC DNA]</scope>
    <source>
        <strain evidence="5">CCUG 49571</strain>
    </source>
</reference>
<organism evidence="4 5">
    <name type="scientific">Cohnella hongkongensis</name>
    <dbReference type="NCBI Taxonomy" id="178337"/>
    <lineage>
        <taxon>Bacteria</taxon>
        <taxon>Bacillati</taxon>
        <taxon>Bacillota</taxon>
        <taxon>Bacilli</taxon>
        <taxon>Bacillales</taxon>
        <taxon>Paenibacillaceae</taxon>
        <taxon>Cohnella</taxon>
    </lineage>
</organism>
<dbReference type="SMART" id="SM00530">
    <property type="entry name" value="HTH_XRE"/>
    <property type="match status" value="1"/>
</dbReference>